<evidence type="ECO:0000313" key="1">
    <source>
        <dbReference type="EMBL" id="MBE6061558.1"/>
    </source>
</evidence>
<comment type="caution">
    <text evidence="1">The sequence shown here is derived from an EMBL/GenBank/DDBJ whole genome shotgun (WGS) entry which is preliminary data.</text>
</comment>
<evidence type="ECO:0000313" key="2">
    <source>
        <dbReference type="Proteomes" id="UP000768462"/>
    </source>
</evidence>
<protein>
    <submittedName>
        <fullName evidence="1">Uncharacterized protein</fullName>
    </submittedName>
</protein>
<dbReference type="Proteomes" id="UP000768462">
    <property type="component" value="Unassembled WGS sequence"/>
</dbReference>
<dbReference type="AlphaFoldDB" id="A0A927ZV06"/>
<accession>A0A927ZV06</accession>
<organism evidence="1 2">
    <name type="scientific">Clostridium sulfidigenes</name>
    <dbReference type="NCBI Taxonomy" id="318464"/>
    <lineage>
        <taxon>Bacteria</taxon>
        <taxon>Bacillati</taxon>
        <taxon>Bacillota</taxon>
        <taxon>Clostridia</taxon>
        <taxon>Eubacteriales</taxon>
        <taxon>Clostridiaceae</taxon>
        <taxon>Clostridium</taxon>
    </lineage>
</organism>
<proteinExistence type="predicted"/>
<sequence>MNSDELLKKIQDIIFSVPGEIYKYNQPSDCFDDDWREASTQERAFLLVESLLINLNKSKTEENTKQKENLVEVKIDKLPRFYSIADENIFFNAIYTVQSIKEVIGNGRELFLYYDKNITNEERNFIVGLFKRYQIPIPSIINS</sequence>
<dbReference type="EMBL" id="SVCM01000181">
    <property type="protein sequence ID" value="MBE6061558.1"/>
    <property type="molecule type" value="Genomic_DNA"/>
</dbReference>
<gene>
    <name evidence="1" type="ORF">E7215_15550</name>
</gene>
<reference evidence="1" key="1">
    <citation type="submission" date="2019-04" db="EMBL/GenBank/DDBJ databases">
        <title>Evolution of Biomass-Degrading Anaerobic Consortia Revealed by Metagenomics.</title>
        <authorList>
            <person name="Peng X."/>
        </authorList>
    </citation>
    <scope>NUCLEOTIDE SEQUENCE</scope>
    <source>
        <strain evidence="1">SIG254</strain>
    </source>
</reference>
<name>A0A927ZV06_9CLOT</name>